<dbReference type="RefSeq" id="WP_191772163.1">
    <property type="nucleotide sequence ID" value="NZ_JACYFU010000001.1"/>
</dbReference>
<proteinExistence type="predicted"/>
<evidence type="ECO:0000256" key="1">
    <source>
        <dbReference type="ARBA" id="ARBA00022679"/>
    </source>
</evidence>
<dbReference type="AlphaFoldDB" id="A0A927FTY8"/>
<dbReference type="Gene3D" id="3.90.550.20">
    <property type="match status" value="1"/>
</dbReference>
<gene>
    <name evidence="2" type="ORF">IC608_00940</name>
</gene>
<dbReference type="GO" id="GO:0051999">
    <property type="term" value="P:mannosyl-inositol phosphorylceramide biosynthetic process"/>
    <property type="evidence" value="ECO:0007669"/>
    <property type="project" value="TreeGrafter"/>
</dbReference>
<protein>
    <recommendedName>
        <fullName evidence="4">Glycosyltransferase</fullName>
    </recommendedName>
</protein>
<dbReference type="PANTHER" id="PTHR32385">
    <property type="entry name" value="MANNOSYL PHOSPHORYLINOSITOL CERAMIDE SYNTHASE"/>
    <property type="match status" value="1"/>
</dbReference>
<evidence type="ECO:0000313" key="2">
    <source>
        <dbReference type="EMBL" id="MBD8064041.1"/>
    </source>
</evidence>
<reference evidence="2" key="1">
    <citation type="submission" date="2020-09" db="EMBL/GenBank/DDBJ databases">
        <title>Genome seq and assembly of Devosia sp.</title>
        <authorList>
            <person name="Chhetri G."/>
        </authorList>
    </citation>
    <scope>NUCLEOTIDE SEQUENCE</scope>
    <source>
        <strain evidence="2">PTR5</strain>
    </source>
</reference>
<dbReference type="Gene3D" id="3.90.550.10">
    <property type="entry name" value="Spore Coat Polysaccharide Biosynthesis Protein SpsA, Chain A"/>
    <property type="match status" value="1"/>
</dbReference>
<dbReference type="InterPro" id="IPR007577">
    <property type="entry name" value="GlycoTrfase_DXD_sugar-bd_CS"/>
</dbReference>
<dbReference type="Pfam" id="PF04488">
    <property type="entry name" value="Gly_transf_sug"/>
    <property type="match status" value="1"/>
</dbReference>
<evidence type="ECO:0008006" key="4">
    <source>
        <dbReference type="Google" id="ProtNLM"/>
    </source>
</evidence>
<dbReference type="EMBL" id="JACYFU010000001">
    <property type="protein sequence ID" value="MBD8064041.1"/>
    <property type="molecule type" value="Genomic_DNA"/>
</dbReference>
<dbReference type="GO" id="GO:0000030">
    <property type="term" value="F:mannosyltransferase activity"/>
    <property type="evidence" value="ECO:0007669"/>
    <property type="project" value="TreeGrafter"/>
</dbReference>
<name>A0A927FTY8_9HYPH</name>
<dbReference type="InterPro" id="IPR029044">
    <property type="entry name" value="Nucleotide-diphossugar_trans"/>
</dbReference>
<sequence>MIPKRLHFTWKTTALPRPMQAYYDAWRRLHPGWDVRLWTDDSMRTFVAEAYPDFLPVYDGYPKMIQRADAFRYLVLGRLGGIYADLDVEPRQPVDGLLNYEAFLGIEPLEHIFPDRHHQGVPFLLTNAFMGSVPEHRLWRDIVALLPELVRQETFYSTGPSMVTAAVLRMDREDRPTLLAPETWSPLRSNGLRTHRNDEAIALLEPVGTIAEERATLVSHKWMTTWVPWHKRANRFAGVLQLPTQAKWALRQARHRRLAQTTIPDPRQLYTDQNFKASRLRPTIEVAVLLGDRALRPELEEALAGLDYPREKLRLVCYGAPEGRAAADGAGYASVEFRDAPSSWNEMANLALASMNGGSEHLLLVDGSVRAIPRDALQTMLGAGRPVVAANALDAKGEPADDELFRYDKGAPFKVLYKDGALDGRVRRDPQFRTTLEAQKAFRVLPVDGVGESFVLVARQVAEAGVRFSDTPYKLHVGAEAFAIMARDKGFEACGLTNLRVIVER</sequence>
<dbReference type="SUPFAM" id="SSF53448">
    <property type="entry name" value="Nucleotide-diphospho-sugar transferases"/>
    <property type="match status" value="1"/>
</dbReference>
<dbReference type="GO" id="GO:0016020">
    <property type="term" value="C:membrane"/>
    <property type="evidence" value="ECO:0007669"/>
    <property type="project" value="GOC"/>
</dbReference>
<accession>A0A927FTY8</accession>
<dbReference type="Proteomes" id="UP000654108">
    <property type="component" value="Unassembled WGS sequence"/>
</dbReference>
<organism evidence="2 3">
    <name type="scientific">Devosia oryzisoli</name>
    <dbReference type="NCBI Taxonomy" id="2774138"/>
    <lineage>
        <taxon>Bacteria</taxon>
        <taxon>Pseudomonadati</taxon>
        <taxon>Pseudomonadota</taxon>
        <taxon>Alphaproteobacteria</taxon>
        <taxon>Hyphomicrobiales</taxon>
        <taxon>Devosiaceae</taxon>
        <taxon>Devosia</taxon>
    </lineage>
</organism>
<dbReference type="PANTHER" id="PTHR32385:SF22">
    <property type="entry name" value="MANNOSYL PHOSPHORYLINOSITOL CERAMIDE SYNTHASE SUR1"/>
    <property type="match status" value="1"/>
</dbReference>
<keyword evidence="1" id="KW-0808">Transferase</keyword>
<comment type="caution">
    <text evidence="2">The sequence shown here is derived from an EMBL/GenBank/DDBJ whole genome shotgun (WGS) entry which is preliminary data.</text>
</comment>
<keyword evidence="3" id="KW-1185">Reference proteome</keyword>
<dbReference type="InterPro" id="IPR051706">
    <property type="entry name" value="Glycosyltransferase_domain"/>
</dbReference>
<evidence type="ECO:0000313" key="3">
    <source>
        <dbReference type="Proteomes" id="UP000654108"/>
    </source>
</evidence>